<dbReference type="AlphaFoldDB" id="A0A6J4QE92"/>
<feature type="non-terminal residue" evidence="2">
    <location>
        <position position="1"/>
    </location>
</feature>
<evidence type="ECO:0000313" key="2">
    <source>
        <dbReference type="EMBL" id="CAA9437593.1"/>
    </source>
</evidence>
<gene>
    <name evidence="2" type="ORF">AVDCRST_MAG80-1036</name>
</gene>
<sequence length="34" mass="3835">WREHAKRRTTAATSSSTPSRTTGRPLSPKRKARV</sequence>
<accession>A0A6J4QE92</accession>
<organism evidence="2">
    <name type="scientific">uncultured Rubrobacteraceae bacterium</name>
    <dbReference type="NCBI Taxonomy" id="349277"/>
    <lineage>
        <taxon>Bacteria</taxon>
        <taxon>Bacillati</taxon>
        <taxon>Actinomycetota</taxon>
        <taxon>Rubrobacteria</taxon>
        <taxon>Rubrobacterales</taxon>
        <taxon>Rubrobacteraceae</taxon>
        <taxon>environmental samples</taxon>
    </lineage>
</organism>
<feature type="region of interest" description="Disordered" evidence="1">
    <location>
        <begin position="1"/>
        <end position="34"/>
    </location>
</feature>
<feature type="non-terminal residue" evidence="2">
    <location>
        <position position="34"/>
    </location>
</feature>
<evidence type="ECO:0000256" key="1">
    <source>
        <dbReference type="SAM" id="MobiDB-lite"/>
    </source>
</evidence>
<protein>
    <submittedName>
        <fullName evidence="2">Uncharacterized protein</fullName>
    </submittedName>
</protein>
<dbReference type="EMBL" id="CADCVC010000087">
    <property type="protein sequence ID" value="CAA9437593.1"/>
    <property type="molecule type" value="Genomic_DNA"/>
</dbReference>
<name>A0A6J4QE92_9ACTN</name>
<proteinExistence type="predicted"/>
<reference evidence="2" key="1">
    <citation type="submission" date="2020-02" db="EMBL/GenBank/DDBJ databases">
        <authorList>
            <person name="Meier V. D."/>
        </authorList>
    </citation>
    <scope>NUCLEOTIDE SEQUENCE</scope>
    <source>
        <strain evidence="2">AVDCRST_MAG80</strain>
    </source>
</reference>
<feature type="compositionally biased region" description="Low complexity" evidence="1">
    <location>
        <begin position="10"/>
        <end position="25"/>
    </location>
</feature>